<accession>A0ABN0RC45</accession>
<dbReference type="PRINTS" id="PR00598">
    <property type="entry name" value="HTHMARR"/>
</dbReference>
<evidence type="ECO:0000313" key="4">
    <source>
        <dbReference type="EMBL" id="EUJ26177.1"/>
    </source>
</evidence>
<sequence>TLFISDFFFDFFFLKISYIIVVTIIVNAINWRCEILMRQKYDEFSFQTTNVAKKMHLFLSRSLAEYQVTPEQWTVLNIIEQKAPISQKQLAEFAEKDAPTINRIIDVLLRKKLVIRNTDAQDRRKTLLHLTTAGADLTELLRGKVEQACSKMFTGFSAMDLTKFAELLNRIEKNIE</sequence>
<evidence type="ECO:0000259" key="3">
    <source>
        <dbReference type="PROSITE" id="PS50995"/>
    </source>
</evidence>
<feature type="domain" description="HTH marR-type" evidence="3">
    <location>
        <begin position="41"/>
        <end position="173"/>
    </location>
</feature>
<dbReference type="Pfam" id="PF01047">
    <property type="entry name" value="MarR"/>
    <property type="match status" value="1"/>
</dbReference>
<dbReference type="InterPro" id="IPR039422">
    <property type="entry name" value="MarR/SlyA-like"/>
</dbReference>
<feature type="non-terminal residue" evidence="4">
    <location>
        <position position="1"/>
    </location>
</feature>
<dbReference type="InterPro" id="IPR036388">
    <property type="entry name" value="WH-like_DNA-bd_sf"/>
</dbReference>
<dbReference type="Gene3D" id="1.10.10.10">
    <property type="entry name" value="Winged helix-like DNA-binding domain superfamily/Winged helix DNA-binding domain"/>
    <property type="match status" value="1"/>
</dbReference>
<keyword evidence="2" id="KW-0812">Transmembrane</keyword>
<organism evidence="4 5">
    <name type="scientific">Listeria floridensis FSL S10-1187</name>
    <dbReference type="NCBI Taxonomy" id="1265817"/>
    <lineage>
        <taxon>Bacteria</taxon>
        <taxon>Bacillati</taxon>
        <taxon>Bacillota</taxon>
        <taxon>Bacilli</taxon>
        <taxon>Bacillales</taxon>
        <taxon>Listeriaceae</taxon>
        <taxon>Listeria</taxon>
    </lineage>
</organism>
<dbReference type="InterPro" id="IPR036390">
    <property type="entry name" value="WH_DNA-bd_sf"/>
</dbReference>
<dbReference type="Proteomes" id="UP000019249">
    <property type="component" value="Unassembled WGS sequence"/>
</dbReference>
<evidence type="ECO:0000256" key="1">
    <source>
        <dbReference type="ARBA" id="ARBA00023125"/>
    </source>
</evidence>
<feature type="transmembrane region" description="Helical" evidence="2">
    <location>
        <begin position="12"/>
        <end position="31"/>
    </location>
</feature>
<comment type="caution">
    <text evidence="4">The sequence shown here is derived from an EMBL/GenBank/DDBJ whole genome shotgun (WGS) entry which is preliminary data.</text>
</comment>
<reference evidence="4 5" key="1">
    <citation type="journal article" date="2014" name="Int. J. Syst. Evol. Microbiol.">
        <title>Listeria floridensis sp. nov., Listeria aquatica sp. nov., Listeria cornellensis sp. nov., Listeria riparia sp. nov. and Listeria grandensis sp. nov., from agricultural and natural environments.</title>
        <authorList>
            <person name="den Bakker H.C."/>
            <person name="Warchocki S."/>
            <person name="Wright E.M."/>
            <person name="Allred A.F."/>
            <person name="Ahlstrom C."/>
            <person name="Manuel C.S."/>
            <person name="Stasiewicz M.J."/>
            <person name="Burrell A."/>
            <person name="Roof S."/>
            <person name="Strawn L."/>
            <person name="Fortes E.D."/>
            <person name="Nightingale K.K."/>
            <person name="Kephart D."/>
            <person name="Wiedmann M."/>
        </authorList>
    </citation>
    <scope>NUCLEOTIDE SEQUENCE [LARGE SCALE GENOMIC DNA]</scope>
    <source>
        <strain evidence="4 5">FSL S10-1187</strain>
    </source>
</reference>
<dbReference type="SMART" id="SM00347">
    <property type="entry name" value="HTH_MARR"/>
    <property type="match status" value="1"/>
</dbReference>
<protein>
    <submittedName>
        <fullName evidence="4">Transcriptional regulator, MarR family protein</fullName>
    </submittedName>
</protein>
<dbReference type="EMBL" id="AODF01000039">
    <property type="protein sequence ID" value="EUJ26177.1"/>
    <property type="molecule type" value="Genomic_DNA"/>
</dbReference>
<keyword evidence="2" id="KW-1133">Transmembrane helix</keyword>
<dbReference type="PANTHER" id="PTHR33164:SF94">
    <property type="entry name" value="TRANSCRIPTIONAL REGULATORY PROTEIN-RELATED"/>
    <property type="match status" value="1"/>
</dbReference>
<dbReference type="PROSITE" id="PS50995">
    <property type="entry name" value="HTH_MARR_2"/>
    <property type="match status" value="1"/>
</dbReference>
<keyword evidence="1" id="KW-0238">DNA-binding</keyword>
<dbReference type="SUPFAM" id="SSF46785">
    <property type="entry name" value="Winged helix' DNA-binding domain"/>
    <property type="match status" value="1"/>
</dbReference>
<gene>
    <name evidence="4" type="ORF">MFLO_14522</name>
</gene>
<evidence type="ECO:0000313" key="5">
    <source>
        <dbReference type="Proteomes" id="UP000019249"/>
    </source>
</evidence>
<keyword evidence="2" id="KW-0472">Membrane</keyword>
<keyword evidence="5" id="KW-1185">Reference proteome</keyword>
<name>A0ABN0RC45_9LIST</name>
<evidence type="ECO:0000256" key="2">
    <source>
        <dbReference type="SAM" id="Phobius"/>
    </source>
</evidence>
<dbReference type="PANTHER" id="PTHR33164">
    <property type="entry name" value="TRANSCRIPTIONAL REGULATOR, MARR FAMILY"/>
    <property type="match status" value="1"/>
</dbReference>
<proteinExistence type="predicted"/>
<dbReference type="InterPro" id="IPR000835">
    <property type="entry name" value="HTH_MarR-typ"/>
</dbReference>